<dbReference type="PANTHER" id="PTHR42756">
    <property type="entry name" value="TRANSCRIPTIONAL REGULATOR, MARR"/>
    <property type="match status" value="1"/>
</dbReference>
<dbReference type="InterPro" id="IPR036390">
    <property type="entry name" value="WH_DNA-bd_sf"/>
</dbReference>
<proteinExistence type="predicted"/>
<dbReference type="GO" id="GO:0003677">
    <property type="term" value="F:DNA binding"/>
    <property type="evidence" value="ECO:0007669"/>
    <property type="project" value="UniProtKB-KW"/>
</dbReference>
<dbReference type="Gene3D" id="1.10.10.10">
    <property type="entry name" value="Winged helix-like DNA-binding domain superfamily/Winged helix DNA-binding domain"/>
    <property type="match status" value="1"/>
</dbReference>
<dbReference type="PRINTS" id="PR00598">
    <property type="entry name" value="HTHMARR"/>
</dbReference>
<dbReference type="PROSITE" id="PS50995">
    <property type="entry name" value="HTH_MARR_2"/>
    <property type="match status" value="1"/>
</dbReference>
<evidence type="ECO:0000313" key="5">
    <source>
        <dbReference type="EMBL" id="SKC80951.1"/>
    </source>
</evidence>
<dbReference type="STRING" id="36842.SAMN02194393_03510"/>
<evidence type="ECO:0000256" key="2">
    <source>
        <dbReference type="ARBA" id="ARBA00023125"/>
    </source>
</evidence>
<dbReference type="RefSeq" id="WP_244282140.1">
    <property type="nucleotide sequence ID" value="NZ_FUZT01000009.1"/>
</dbReference>
<dbReference type="SMART" id="SM00347">
    <property type="entry name" value="HTH_MARR"/>
    <property type="match status" value="1"/>
</dbReference>
<keyword evidence="6" id="KW-1185">Reference proteome</keyword>
<sequence>MKDIINMDEIKAIDEIYHEIVFASQRGDIGIFTDKLKGVTTIEISILEIIHKNPDIILREIVNILGIPNSTLTNAINRLEKRNLVNRTISKRDKRSFGLELTQEGKLAQKEHKNGEKLLWQKLLNPLEKEERTVFLRCLRKIANNLKETNPKASY</sequence>
<dbReference type="InterPro" id="IPR000835">
    <property type="entry name" value="HTH_MarR-typ"/>
</dbReference>
<dbReference type="InterPro" id="IPR036388">
    <property type="entry name" value="WH-like_DNA-bd_sf"/>
</dbReference>
<name>A0A1T5LY95_9FIRM</name>
<accession>A0A1T5LY95</accession>
<dbReference type="Proteomes" id="UP000190285">
    <property type="component" value="Unassembled WGS sequence"/>
</dbReference>
<feature type="domain" description="HTH marR-type" evidence="4">
    <location>
        <begin position="13"/>
        <end position="144"/>
    </location>
</feature>
<evidence type="ECO:0000259" key="4">
    <source>
        <dbReference type="PROSITE" id="PS50995"/>
    </source>
</evidence>
<dbReference type="EMBL" id="FUZT01000009">
    <property type="protein sequence ID" value="SKC80951.1"/>
    <property type="molecule type" value="Genomic_DNA"/>
</dbReference>
<dbReference type="PANTHER" id="PTHR42756:SF1">
    <property type="entry name" value="TRANSCRIPTIONAL REPRESSOR OF EMRAB OPERON"/>
    <property type="match status" value="1"/>
</dbReference>
<dbReference type="Pfam" id="PF01047">
    <property type="entry name" value="MarR"/>
    <property type="match status" value="1"/>
</dbReference>
<protein>
    <submittedName>
        <fullName evidence="5">DNA-binding transcriptional regulator, MarR family</fullName>
    </submittedName>
</protein>
<reference evidence="5 6" key="1">
    <citation type="submission" date="2017-02" db="EMBL/GenBank/DDBJ databases">
        <authorList>
            <person name="Peterson S.W."/>
        </authorList>
    </citation>
    <scope>NUCLEOTIDE SEQUENCE [LARGE SCALE GENOMIC DNA]</scope>
    <source>
        <strain evidence="5 6">M1</strain>
    </source>
</reference>
<evidence type="ECO:0000313" key="6">
    <source>
        <dbReference type="Proteomes" id="UP000190285"/>
    </source>
</evidence>
<keyword evidence="2 5" id="KW-0238">DNA-binding</keyword>
<gene>
    <name evidence="5" type="ORF">SAMN02194393_03510</name>
</gene>
<evidence type="ECO:0000256" key="1">
    <source>
        <dbReference type="ARBA" id="ARBA00023015"/>
    </source>
</evidence>
<dbReference type="AlphaFoldDB" id="A0A1T5LY95"/>
<dbReference type="GO" id="GO:0003700">
    <property type="term" value="F:DNA-binding transcription factor activity"/>
    <property type="evidence" value="ECO:0007669"/>
    <property type="project" value="InterPro"/>
</dbReference>
<keyword evidence="1" id="KW-0805">Transcription regulation</keyword>
<evidence type="ECO:0000256" key="3">
    <source>
        <dbReference type="ARBA" id="ARBA00023163"/>
    </source>
</evidence>
<keyword evidence="3" id="KW-0804">Transcription</keyword>
<organism evidence="5 6">
    <name type="scientific">Maledivibacter halophilus</name>
    <dbReference type="NCBI Taxonomy" id="36842"/>
    <lineage>
        <taxon>Bacteria</taxon>
        <taxon>Bacillati</taxon>
        <taxon>Bacillota</taxon>
        <taxon>Clostridia</taxon>
        <taxon>Peptostreptococcales</taxon>
        <taxon>Caminicellaceae</taxon>
        <taxon>Maledivibacter</taxon>
    </lineage>
</organism>
<dbReference type="SUPFAM" id="SSF46785">
    <property type="entry name" value="Winged helix' DNA-binding domain"/>
    <property type="match status" value="1"/>
</dbReference>